<organism evidence="2 3">
    <name type="scientific">Orchesella dallaii</name>
    <dbReference type="NCBI Taxonomy" id="48710"/>
    <lineage>
        <taxon>Eukaryota</taxon>
        <taxon>Metazoa</taxon>
        <taxon>Ecdysozoa</taxon>
        <taxon>Arthropoda</taxon>
        <taxon>Hexapoda</taxon>
        <taxon>Collembola</taxon>
        <taxon>Entomobryomorpha</taxon>
        <taxon>Entomobryoidea</taxon>
        <taxon>Orchesellidae</taxon>
        <taxon>Orchesellinae</taxon>
        <taxon>Orchesella</taxon>
    </lineage>
</organism>
<protein>
    <recommendedName>
        <fullName evidence="4">BED-type domain-containing protein</fullName>
    </recommendedName>
</protein>
<gene>
    <name evidence="2" type="ORF">ODALV1_LOCUS6687</name>
</gene>
<feature type="region of interest" description="Disordered" evidence="1">
    <location>
        <begin position="1"/>
        <end position="72"/>
    </location>
</feature>
<reference evidence="2 3" key="1">
    <citation type="submission" date="2024-08" db="EMBL/GenBank/DDBJ databases">
        <authorList>
            <person name="Cucini C."/>
            <person name="Frati F."/>
        </authorList>
    </citation>
    <scope>NUCLEOTIDE SEQUENCE [LARGE SCALE GENOMIC DNA]</scope>
</reference>
<keyword evidence="3" id="KW-1185">Reference proteome</keyword>
<comment type="caution">
    <text evidence="2">The sequence shown here is derived from an EMBL/GenBank/DDBJ whole genome shotgun (WGS) entry which is preliminary data.</text>
</comment>
<proteinExistence type="predicted"/>
<name>A0ABP1Q387_9HEXA</name>
<dbReference type="EMBL" id="CAXLJM020000020">
    <property type="protein sequence ID" value="CAL8087286.1"/>
    <property type="molecule type" value="Genomic_DNA"/>
</dbReference>
<evidence type="ECO:0000313" key="2">
    <source>
        <dbReference type="EMBL" id="CAL8087286.1"/>
    </source>
</evidence>
<evidence type="ECO:0008006" key="4">
    <source>
        <dbReference type="Google" id="ProtNLM"/>
    </source>
</evidence>
<evidence type="ECO:0000313" key="3">
    <source>
        <dbReference type="Proteomes" id="UP001642540"/>
    </source>
</evidence>
<dbReference type="Proteomes" id="UP001642540">
    <property type="component" value="Unassembled WGS sequence"/>
</dbReference>
<accession>A0ABP1Q387</accession>
<sequence length="157" mass="16676">MEEFSPFISVSGGESSGGTTNPSDIQNVNQDADETVNSAVGAIVDEQRAAKRKSSSPGLETNVPPKKLQSPKTQSVACVASCHKHATSVFDEKLGSGANLSNTRTFDRELKGWFKARVPADREANKAWICSACVAYGKAVLGGTSEEELSKHAEESM</sequence>
<evidence type="ECO:0000256" key="1">
    <source>
        <dbReference type="SAM" id="MobiDB-lite"/>
    </source>
</evidence>
<feature type="compositionally biased region" description="Polar residues" evidence="1">
    <location>
        <begin position="19"/>
        <end position="38"/>
    </location>
</feature>